<dbReference type="InterPro" id="IPR006685">
    <property type="entry name" value="MscS_channel_2nd"/>
</dbReference>
<evidence type="ECO:0000259" key="6">
    <source>
        <dbReference type="Pfam" id="PF00924"/>
    </source>
</evidence>
<evidence type="ECO:0000256" key="3">
    <source>
        <dbReference type="ARBA" id="ARBA00022989"/>
    </source>
</evidence>
<evidence type="ECO:0000256" key="2">
    <source>
        <dbReference type="ARBA" id="ARBA00022692"/>
    </source>
</evidence>
<dbReference type="Pfam" id="PF00924">
    <property type="entry name" value="MS_channel_2nd"/>
    <property type="match status" value="1"/>
</dbReference>
<keyword evidence="3 5" id="KW-1133">Transmembrane helix</keyword>
<gene>
    <name evidence="7" type="ORF">ASR47_1004166</name>
</gene>
<dbReference type="Proteomes" id="UP000092713">
    <property type="component" value="Unassembled WGS sequence"/>
</dbReference>
<comment type="subcellular location">
    <subcellularLocation>
        <location evidence="1">Membrane</location>
    </subcellularLocation>
</comment>
<evidence type="ECO:0000256" key="5">
    <source>
        <dbReference type="SAM" id="Phobius"/>
    </source>
</evidence>
<dbReference type="RefSeq" id="WP_065309423.1">
    <property type="nucleotide sequence ID" value="NZ_LOCQ01000059.1"/>
</dbReference>
<dbReference type="InterPro" id="IPR010920">
    <property type="entry name" value="LSM_dom_sf"/>
</dbReference>
<dbReference type="OrthoDB" id="9792218at2"/>
<dbReference type="EMBL" id="LOCQ01000059">
    <property type="protein sequence ID" value="OBV37891.1"/>
    <property type="molecule type" value="Genomic_DNA"/>
</dbReference>
<dbReference type="PATRIC" id="fig|1747903.4.peg.1424"/>
<dbReference type="Gene3D" id="1.10.287.1260">
    <property type="match status" value="1"/>
</dbReference>
<dbReference type="STRING" id="1747903.ASR47_1004166"/>
<dbReference type="SUPFAM" id="SSF50182">
    <property type="entry name" value="Sm-like ribonucleoproteins"/>
    <property type="match status" value="1"/>
</dbReference>
<dbReference type="GO" id="GO:0008381">
    <property type="term" value="F:mechanosensitive monoatomic ion channel activity"/>
    <property type="evidence" value="ECO:0007669"/>
    <property type="project" value="UniProtKB-ARBA"/>
</dbReference>
<keyword evidence="8" id="KW-1185">Reference proteome</keyword>
<feature type="transmembrane region" description="Helical" evidence="5">
    <location>
        <begin position="139"/>
        <end position="160"/>
    </location>
</feature>
<accession>A0A1A7BWD8</accession>
<reference evidence="7 8" key="1">
    <citation type="submission" date="2016-04" db="EMBL/GenBank/DDBJ databases">
        <title>Draft genome sequence of Janthinobacterium psychrotolerans sp. nov., isolated from freshwater sediments in Denmark.</title>
        <authorList>
            <person name="Gong X."/>
            <person name="Skrivergaard S."/>
            <person name="Korsgaard B.S."/>
            <person name="Schreiber L."/>
            <person name="Marshall I.P."/>
            <person name="Finster K."/>
            <person name="Schramm A."/>
        </authorList>
    </citation>
    <scope>NUCLEOTIDE SEQUENCE [LARGE SCALE GENOMIC DNA]</scope>
    <source>
        <strain evidence="7 8">S3-2</strain>
    </source>
</reference>
<dbReference type="Gene3D" id="2.30.30.60">
    <property type="match status" value="1"/>
</dbReference>
<evidence type="ECO:0000256" key="1">
    <source>
        <dbReference type="ARBA" id="ARBA00004370"/>
    </source>
</evidence>
<feature type="transmembrane region" description="Helical" evidence="5">
    <location>
        <begin position="58"/>
        <end position="79"/>
    </location>
</feature>
<dbReference type="GO" id="GO:0016020">
    <property type="term" value="C:membrane"/>
    <property type="evidence" value="ECO:0007669"/>
    <property type="project" value="UniProtKB-SubCell"/>
</dbReference>
<feature type="transmembrane region" description="Helical" evidence="5">
    <location>
        <begin position="14"/>
        <end position="37"/>
    </location>
</feature>
<comment type="caution">
    <text evidence="7">The sequence shown here is derived from an EMBL/GenBank/DDBJ whole genome shotgun (WGS) entry which is preliminary data.</text>
</comment>
<dbReference type="AlphaFoldDB" id="A0A1A7BWD8"/>
<evidence type="ECO:0000256" key="4">
    <source>
        <dbReference type="ARBA" id="ARBA00023136"/>
    </source>
</evidence>
<dbReference type="PANTHER" id="PTHR30566:SF25">
    <property type="entry name" value="INNER MEMBRANE PROTEIN"/>
    <property type="match status" value="1"/>
</dbReference>
<keyword evidence="4 5" id="KW-0472">Membrane</keyword>
<feature type="domain" description="Mechanosensitive ion channel MscS" evidence="6">
    <location>
        <begin position="188"/>
        <end position="254"/>
    </location>
</feature>
<name>A0A1A7BWD8_9BURK</name>
<dbReference type="PANTHER" id="PTHR30566">
    <property type="entry name" value="YNAI-RELATED MECHANOSENSITIVE ION CHANNEL"/>
    <property type="match status" value="1"/>
</dbReference>
<dbReference type="InterPro" id="IPR023408">
    <property type="entry name" value="MscS_beta-dom_sf"/>
</dbReference>
<feature type="transmembrane region" description="Helical" evidence="5">
    <location>
        <begin position="85"/>
        <end position="106"/>
    </location>
</feature>
<sequence length="383" mass="41669">MDLTTYHSLMGGRLASAVTVLLSAIVATLIAMAVHRAGVSVLRRLANGRPFTTHATRVAFRASQLCLILFGLRIVLAGAPADTPGLVGLSHLASVLLIVALTWLAMRCIDALSLTIAQLNPVDVADNLRARRLITQARVLTRSAHAIVVILGLSFILLTLPGARQIGASLLASAGVAGLVAGIAARPVLGNFIAGLQIAFSQPIRIDDVLIVNGEWGRVEEIKGTYVVVRIWDERRMIVPLTWFIENPFENWTHTSSTILGTVFLWLDFSVPVEPLRAELDRICQESPLWDQRVCKVQVTDATDRAMQLRFLISASNSGDAFELRCVIRESILGYVAQHYPHGLPRLRSSIDPIDLNDTTSAKIINRPDAFDTIIDGAPSARV</sequence>
<evidence type="ECO:0000313" key="7">
    <source>
        <dbReference type="EMBL" id="OBV37891.1"/>
    </source>
</evidence>
<keyword evidence="2 5" id="KW-0812">Transmembrane</keyword>
<organism evidence="7 8">
    <name type="scientific">Janthinobacterium psychrotolerans</name>
    <dbReference type="NCBI Taxonomy" id="1747903"/>
    <lineage>
        <taxon>Bacteria</taxon>
        <taxon>Pseudomonadati</taxon>
        <taxon>Pseudomonadota</taxon>
        <taxon>Betaproteobacteria</taxon>
        <taxon>Burkholderiales</taxon>
        <taxon>Oxalobacteraceae</taxon>
        <taxon>Janthinobacterium</taxon>
    </lineage>
</organism>
<protein>
    <submittedName>
        <fullName evidence="7">Small-conductance mechanosensitive channel</fullName>
    </submittedName>
</protein>
<evidence type="ECO:0000313" key="8">
    <source>
        <dbReference type="Proteomes" id="UP000092713"/>
    </source>
</evidence>
<proteinExistence type="predicted"/>